<evidence type="ECO:0000256" key="1">
    <source>
        <dbReference type="SAM" id="MobiDB-lite"/>
    </source>
</evidence>
<evidence type="ECO:0000313" key="3">
    <source>
        <dbReference type="Proteomes" id="UP000282454"/>
    </source>
</evidence>
<evidence type="ECO:0000313" key="2">
    <source>
        <dbReference type="EMBL" id="RLK53595.1"/>
    </source>
</evidence>
<feature type="compositionally biased region" description="Low complexity" evidence="1">
    <location>
        <begin position="39"/>
        <end position="55"/>
    </location>
</feature>
<organism evidence="2 3">
    <name type="scientific">Actinokineospora cianjurensis</name>
    <dbReference type="NCBI Taxonomy" id="585224"/>
    <lineage>
        <taxon>Bacteria</taxon>
        <taxon>Bacillati</taxon>
        <taxon>Actinomycetota</taxon>
        <taxon>Actinomycetes</taxon>
        <taxon>Pseudonocardiales</taxon>
        <taxon>Pseudonocardiaceae</taxon>
        <taxon>Actinokineospora</taxon>
    </lineage>
</organism>
<name>A0A421AU38_9PSEU</name>
<feature type="compositionally biased region" description="Low complexity" evidence="1">
    <location>
        <begin position="8"/>
        <end position="24"/>
    </location>
</feature>
<reference evidence="2 3" key="1">
    <citation type="submission" date="2018-10" db="EMBL/GenBank/DDBJ databases">
        <title>Genomic Encyclopedia of Archaeal and Bacterial Type Strains, Phase II (KMG-II): from individual species to whole genera.</title>
        <authorList>
            <person name="Goeker M."/>
        </authorList>
    </citation>
    <scope>NUCLEOTIDE SEQUENCE [LARGE SCALE GENOMIC DNA]</scope>
    <source>
        <strain evidence="2 3">DSM 45657</strain>
    </source>
</reference>
<dbReference type="SUPFAM" id="SSF69318">
    <property type="entry name" value="Integrin alpha N-terminal domain"/>
    <property type="match status" value="1"/>
</dbReference>
<evidence type="ECO:0008006" key="4">
    <source>
        <dbReference type="Google" id="ProtNLM"/>
    </source>
</evidence>
<dbReference type="EMBL" id="RCDD01000012">
    <property type="protein sequence ID" value="RLK53595.1"/>
    <property type="molecule type" value="Genomic_DNA"/>
</dbReference>
<sequence>MAMSGVDGLRPGSRGLGAGARSASTDAGDGQAHDGVSWRSGSSTRSSRRCGTSGRTSRRTEALTNRRILGALGAAAVLMLALVSPAEAGDWNAPFSGDVDGDGLGDVVTLGASGGSTCSVRIAHGLTGGGHGTATTYTYPNPTNYPLCGDMGEVVDLGGDGTNEIVITDYDTFNPADAFFVLRQTGPTAVTFISKQYGNTMPNRVWQTDFNGDGRRDLCTYTDQGGGVDYYLNTASGGLSWLHPAPGGC</sequence>
<gene>
    <name evidence="2" type="ORF">CLV68_6668</name>
</gene>
<protein>
    <recommendedName>
        <fullName evidence="4">VCBS repeat protein</fullName>
    </recommendedName>
</protein>
<dbReference type="AlphaFoldDB" id="A0A421AU38"/>
<proteinExistence type="predicted"/>
<accession>A0A421AU38</accession>
<dbReference type="Proteomes" id="UP000282454">
    <property type="component" value="Unassembled WGS sequence"/>
</dbReference>
<feature type="region of interest" description="Disordered" evidence="1">
    <location>
        <begin position="1"/>
        <end position="61"/>
    </location>
</feature>
<dbReference type="InterPro" id="IPR028994">
    <property type="entry name" value="Integrin_alpha_N"/>
</dbReference>
<comment type="caution">
    <text evidence="2">The sequence shown here is derived from an EMBL/GenBank/DDBJ whole genome shotgun (WGS) entry which is preliminary data.</text>
</comment>
<keyword evidence="3" id="KW-1185">Reference proteome</keyword>